<gene>
    <name evidence="1" type="primary">Vigan.05G117100</name>
    <name evidence="1" type="ORF">VIGAN_05117100</name>
</gene>
<organism evidence="1 2">
    <name type="scientific">Vigna angularis var. angularis</name>
    <dbReference type="NCBI Taxonomy" id="157739"/>
    <lineage>
        <taxon>Eukaryota</taxon>
        <taxon>Viridiplantae</taxon>
        <taxon>Streptophyta</taxon>
        <taxon>Embryophyta</taxon>
        <taxon>Tracheophyta</taxon>
        <taxon>Spermatophyta</taxon>
        <taxon>Magnoliopsida</taxon>
        <taxon>eudicotyledons</taxon>
        <taxon>Gunneridae</taxon>
        <taxon>Pentapetalae</taxon>
        <taxon>rosids</taxon>
        <taxon>fabids</taxon>
        <taxon>Fabales</taxon>
        <taxon>Fabaceae</taxon>
        <taxon>Papilionoideae</taxon>
        <taxon>50 kb inversion clade</taxon>
        <taxon>NPAAA clade</taxon>
        <taxon>indigoferoid/millettioid clade</taxon>
        <taxon>Phaseoleae</taxon>
        <taxon>Vigna</taxon>
    </lineage>
</organism>
<evidence type="ECO:0000313" key="2">
    <source>
        <dbReference type="Proteomes" id="UP000291084"/>
    </source>
</evidence>
<sequence length="79" mass="9292">MAYKKQRMPLLFNHRTTHKPKPLTFPATPPFKVYHVMLPLIYFIFFSNHSPEFNTSHVPIQFCFLHHARVSQLGILTSP</sequence>
<protein>
    <submittedName>
        <fullName evidence="1">Uncharacterized protein</fullName>
    </submittedName>
</protein>
<dbReference type="Proteomes" id="UP000291084">
    <property type="component" value="Chromosome 5"/>
</dbReference>
<reference evidence="1 2" key="1">
    <citation type="journal article" date="2015" name="Sci. Rep.">
        <title>The power of single molecule real-time sequencing technology in the de novo assembly of a eukaryotic genome.</title>
        <authorList>
            <person name="Sakai H."/>
            <person name="Naito K."/>
            <person name="Ogiso-Tanaka E."/>
            <person name="Takahashi Y."/>
            <person name="Iseki K."/>
            <person name="Muto C."/>
            <person name="Satou K."/>
            <person name="Teruya K."/>
            <person name="Shiroma A."/>
            <person name="Shimoji M."/>
            <person name="Hirano T."/>
            <person name="Itoh T."/>
            <person name="Kaga A."/>
            <person name="Tomooka N."/>
        </authorList>
    </citation>
    <scope>NUCLEOTIDE SEQUENCE [LARGE SCALE GENOMIC DNA]</scope>
    <source>
        <strain evidence="2">cv. Shumari</strain>
    </source>
</reference>
<dbReference type="EMBL" id="AP015038">
    <property type="protein sequence ID" value="BAT87769.1"/>
    <property type="molecule type" value="Genomic_DNA"/>
</dbReference>
<accession>A0A0S3S4M1</accession>
<feature type="non-terminal residue" evidence="1">
    <location>
        <position position="79"/>
    </location>
</feature>
<proteinExistence type="predicted"/>
<evidence type="ECO:0000313" key="1">
    <source>
        <dbReference type="EMBL" id="BAT87769.1"/>
    </source>
</evidence>
<dbReference type="AlphaFoldDB" id="A0A0S3S4M1"/>
<name>A0A0S3S4M1_PHAAN</name>
<keyword evidence="2" id="KW-1185">Reference proteome</keyword>